<dbReference type="AlphaFoldDB" id="A0A381P2S6"/>
<dbReference type="EMBL" id="UINC01000710">
    <property type="protein sequence ID" value="SUZ59943.1"/>
    <property type="molecule type" value="Genomic_DNA"/>
</dbReference>
<evidence type="ECO:0000259" key="7">
    <source>
        <dbReference type="SMART" id="SM01390"/>
    </source>
</evidence>
<dbReference type="InterPro" id="IPR036986">
    <property type="entry name" value="S4_RNA-bd_sf"/>
</dbReference>
<sequence>MGRYLGPKSKLSRREGRDLLLKSGIRSYESKCHSETSPGMHGRRRGRISDYGIQLREKQKVRRLYGIMERQFRNYYKSAARKKGVTGDNLLQLLESRLDNVVYRLGFSSTRAEARQLVSHKSVEVNGLTVNIPSYQLSPGDIVSLREKAKNQKRVKEALEISSSRPECEWLEVNKPDFSGVYSSAPEREFLDSDINENLIVELYSK</sequence>
<dbReference type="GO" id="GO:0006412">
    <property type="term" value="P:translation"/>
    <property type="evidence" value="ECO:0007669"/>
    <property type="project" value="InterPro"/>
</dbReference>
<dbReference type="Gene3D" id="1.10.1050.10">
    <property type="entry name" value="Ribosomal Protein S4 Delta 41, Chain A, domain 1"/>
    <property type="match status" value="1"/>
</dbReference>
<protein>
    <submittedName>
        <fullName evidence="8">Uncharacterized protein</fullName>
    </submittedName>
</protein>
<dbReference type="PROSITE" id="PS50889">
    <property type="entry name" value="S4"/>
    <property type="match status" value="1"/>
</dbReference>
<name>A0A381P2S6_9ZZZZ</name>
<keyword evidence="3" id="KW-0694">RNA-binding</keyword>
<evidence type="ECO:0000259" key="6">
    <source>
        <dbReference type="SMART" id="SM00363"/>
    </source>
</evidence>
<dbReference type="PANTHER" id="PTHR11831:SF4">
    <property type="entry name" value="SMALL RIBOSOMAL SUBUNIT PROTEIN US4M"/>
    <property type="match status" value="1"/>
</dbReference>
<evidence type="ECO:0000256" key="2">
    <source>
        <dbReference type="ARBA" id="ARBA00022730"/>
    </source>
</evidence>
<proteinExistence type="inferred from homology"/>
<dbReference type="GO" id="GO:0019843">
    <property type="term" value="F:rRNA binding"/>
    <property type="evidence" value="ECO:0007669"/>
    <property type="project" value="UniProtKB-KW"/>
</dbReference>
<dbReference type="GO" id="GO:0042274">
    <property type="term" value="P:ribosomal small subunit biogenesis"/>
    <property type="evidence" value="ECO:0007669"/>
    <property type="project" value="TreeGrafter"/>
</dbReference>
<dbReference type="Gene3D" id="3.10.290.10">
    <property type="entry name" value="RNA-binding S4 domain"/>
    <property type="match status" value="1"/>
</dbReference>
<dbReference type="PANTHER" id="PTHR11831">
    <property type="entry name" value="30S 40S RIBOSOMAL PROTEIN"/>
    <property type="match status" value="1"/>
</dbReference>
<dbReference type="NCBIfam" id="NF003717">
    <property type="entry name" value="PRK05327.1"/>
    <property type="match status" value="1"/>
</dbReference>
<evidence type="ECO:0000313" key="8">
    <source>
        <dbReference type="EMBL" id="SUZ59943.1"/>
    </source>
</evidence>
<dbReference type="HAMAP" id="MF_01306_B">
    <property type="entry name" value="Ribosomal_uS4_B"/>
    <property type="match status" value="1"/>
</dbReference>
<dbReference type="SUPFAM" id="SSF55174">
    <property type="entry name" value="Alpha-L RNA-binding motif"/>
    <property type="match status" value="1"/>
</dbReference>
<accession>A0A381P2S6</accession>
<keyword evidence="4" id="KW-0689">Ribosomal protein</keyword>
<evidence type="ECO:0000256" key="1">
    <source>
        <dbReference type="ARBA" id="ARBA00007465"/>
    </source>
</evidence>
<comment type="similarity">
    <text evidence="1">Belongs to the universal ribosomal protein uS4 family.</text>
</comment>
<dbReference type="InterPro" id="IPR018079">
    <property type="entry name" value="Ribosomal_uS4_CS"/>
</dbReference>
<reference evidence="8" key="1">
    <citation type="submission" date="2018-05" db="EMBL/GenBank/DDBJ databases">
        <authorList>
            <person name="Lanie J.A."/>
            <person name="Ng W.-L."/>
            <person name="Kazmierczak K.M."/>
            <person name="Andrzejewski T.M."/>
            <person name="Davidsen T.M."/>
            <person name="Wayne K.J."/>
            <person name="Tettelin H."/>
            <person name="Glass J.I."/>
            <person name="Rusch D."/>
            <person name="Podicherti R."/>
            <person name="Tsui H.-C.T."/>
            <person name="Winkler M.E."/>
        </authorList>
    </citation>
    <scope>NUCLEOTIDE SEQUENCE</scope>
</reference>
<feature type="domain" description="RNA-binding S4" evidence="6">
    <location>
        <begin position="96"/>
        <end position="160"/>
    </location>
</feature>
<dbReference type="CDD" id="cd00165">
    <property type="entry name" value="S4"/>
    <property type="match status" value="1"/>
</dbReference>
<dbReference type="InterPro" id="IPR022801">
    <property type="entry name" value="Ribosomal_uS4"/>
</dbReference>
<dbReference type="GO" id="GO:0015935">
    <property type="term" value="C:small ribosomal subunit"/>
    <property type="evidence" value="ECO:0007669"/>
    <property type="project" value="InterPro"/>
</dbReference>
<dbReference type="PROSITE" id="PS00632">
    <property type="entry name" value="RIBOSOMAL_S4"/>
    <property type="match status" value="1"/>
</dbReference>
<keyword evidence="5" id="KW-0687">Ribonucleoprotein</keyword>
<evidence type="ECO:0000256" key="3">
    <source>
        <dbReference type="ARBA" id="ARBA00022884"/>
    </source>
</evidence>
<dbReference type="NCBIfam" id="TIGR01017">
    <property type="entry name" value="rpsD_bact"/>
    <property type="match status" value="1"/>
</dbReference>
<evidence type="ECO:0000256" key="4">
    <source>
        <dbReference type="ARBA" id="ARBA00022980"/>
    </source>
</evidence>
<dbReference type="SMART" id="SM01390">
    <property type="entry name" value="Ribosomal_S4"/>
    <property type="match status" value="1"/>
</dbReference>
<dbReference type="FunFam" id="1.10.1050.10:FF:000001">
    <property type="entry name" value="30S ribosomal protein S4"/>
    <property type="match status" value="1"/>
</dbReference>
<keyword evidence="2" id="KW-0699">rRNA-binding</keyword>
<organism evidence="8">
    <name type="scientific">marine metagenome</name>
    <dbReference type="NCBI Taxonomy" id="408172"/>
    <lineage>
        <taxon>unclassified sequences</taxon>
        <taxon>metagenomes</taxon>
        <taxon>ecological metagenomes</taxon>
    </lineage>
</organism>
<feature type="domain" description="Small ribosomal subunit protein uS4 N-terminal" evidence="7">
    <location>
        <begin position="3"/>
        <end position="95"/>
    </location>
</feature>
<dbReference type="InterPro" id="IPR001912">
    <property type="entry name" value="Ribosomal_uS4_N"/>
</dbReference>
<dbReference type="Pfam" id="PF01479">
    <property type="entry name" value="S4"/>
    <property type="match status" value="1"/>
</dbReference>
<dbReference type="Pfam" id="PF00163">
    <property type="entry name" value="Ribosomal_S4"/>
    <property type="match status" value="1"/>
</dbReference>
<dbReference type="InterPro" id="IPR005709">
    <property type="entry name" value="Ribosomal_uS4_bac-type"/>
</dbReference>
<evidence type="ECO:0000256" key="5">
    <source>
        <dbReference type="ARBA" id="ARBA00023274"/>
    </source>
</evidence>
<dbReference type="SMART" id="SM00363">
    <property type="entry name" value="S4"/>
    <property type="match status" value="1"/>
</dbReference>
<dbReference type="GO" id="GO:0003735">
    <property type="term" value="F:structural constituent of ribosome"/>
    <property type="evidence" value="ECO:0007669"/>
    <property type="project" value="InterPro"/>
</dbReference>
<gene>
    <name evidence="8" type="ORF">METZ01_LOCUS12797</name>
</gene>
<dbReference type="InterPro" id="IPR002942">
    <property type="entry name" value="S4_RNA-bd"/>
</dbReference>
<dbReference type="FunFam" id="3.10.290.10:FF:000001">
    <property type="entry name" value="30S ribosomal protein S4"/>
    <property type="match status" value="1"/>
</dbReference>